<organism evidence="1 2">
    <name type="scientific">Marvinbryantia formatexigens DSM 14469</name>
    <dbReference type="NCBI Taxonomy" id="478749"/>
    <lineage>
        <taxon>Bacteria</taxon>
        <taxon>Bacillati</taxon>
        <taxon>Bacillota</taxon>
        <taxon>Clostridia</taxon>
        <taxon>Lachnospirales</taxon>
        <taxon>Lachnospiraceae</taxon>
        <taxon>Marvinbryantia</taxon>
    </lineage>
</organism>
<protein>
    <submittedName>
        <fullName evidence="1">Uncharacterized protein</fullName>
    </submittedName>
</protein>
<gene>
    <name evidence="1" type="ORF">BRYFOR_07983</name>
</gene>
<name>C6LH73_9FIRM</name>
<reference evidence="1" key="1">
    <citation type="submission" date="2009-07" db="EMBL/GenBank/DDBJ databases">
        <authorList>
            <person name="Weinstock G."/>
            <person name="Sodergren E."/>
            <person name="Clifton S."/>
            <person name="Fulton L."/>
            <person name="Fulton B."/>
            <person name="Courtney L."/>
            <person name="Fronick C."/>
            <person name="Harrison M."/>
            <person name="Strong C."/>
            <person name="Farmer C."/>
            <person name="Delahaunty K."/>
            <person name="Markovic C."/>
            <person name="Hall O."/>
            <person name="Minx P."/>
            <person name="Tomlinson C."/>
            <person name="Mitreva M."/>
            <person name="Nelson J."/>
            <person name="Hou S."/>
            <person name="Wollam A."/>
            <person name="Pepin K.H."/>
            <person name="Johnson M."/>
            <person name="Bhonagiri V."/>
            <person name="Nash W.E."/>
            <person name="Warren W."/>
            <person name="Chinwalla A."/>
            <person name="Mardis E.R."/>
            <person name="Wilson R.K."/>
        </authorList>
    </citation>
    <scope>NUCLEOTIDE SEQUENCE [LARGE SCALE GENOMIC DNA]</scope>
    <source>
        <strain evidence="1">DSM 14469</strain>
    </source>
</reference>
<evidence type="ECO:0000313" key="2">
    <source>
        <dbReference type="Proteomes" id="UP000005561"/>
    </source>
</evidence>
<sequence length="81" mass="8976">MTGCVFFLTKFQLSAMIKALEKVLRKRSTSAAPSERIFHRLKEYPGECGWKVAFELESGSRRVEILCAVAKTGAAQASHTV</sequence>
<keyword evidence="2" id="KW-1185">Reference proteome</keyword>
<evidence type="ECO:0000313" key="1">
    <source>
        <dbReference type="EMBL" id="EET60132.1"/>
    </source>
</evidence>
<dbReference type="Proteomes" id="UP000005561">
    <property type="component" value="Unassembled WGS sequence"/>
</dbReference>
<dbReference type="AlphaFoldDB" id="C6LH73"/>
<dbReference type="EMBL" id="ACCL02000013">
    <property type="protein sequence ID" value="EET60132.1"/>
    <property type="molecule type" value="Genomic_DNA"/>
</dbReference>
<comment type="caution">
    <text evidence="1">The sequence shown here is derived from an EMBL/GenBank/DDBJ whole genome shotgun (WGS) entry which is preliminary data.</text>
</comment>
<proteinExistence type="predicted"/>
<accession>C6LH73</accession>